<dbReference type="SMART" id="SM00422">
    <property type="entry name" value="HTH_MERR"/>
    <property type="match status" value="1"/>
</dbReference>
<dbReference type="PROSITE" id="PS00552">
    <property type="entry name" value="HTH_MERR_1"/>
    <property type="match status" value="1"/>
</dbReference>
<evidence type="ECO:0000259" key="2">
    <source>
        <dbReference type="PROSITE" id="PS50937"/>
    </source>
</evidence>
<dbReference type="InterPro" id="IPR009061">
    <property type="entry name" value="DNA-bd_dom_put_sf"/>
</dbReference>
<feature type="domain" description="HTH merR-type" evidence="2">
    <location>
        <begin position="1"/>
        <end position="71"/>
    </location>
</feature>
<dbReference type="Pfam" id="PF13411">
    <property type="entry name" value="MerR_1"/>
    <property type="match status" value="1"/>
</dbReference>
<dbReference type="PANTHER" id="PTHR30204:SF92">
    <property type="entry name" value="HTH-TYPE TRANSCRIPTIONAL REGULATOR ZNTR"/>
    <property type="match status" value="1"/>
</dbReference>
<dbReference type="InterPro" id="IPR000551">
    <property type="entry name" value="MerR-type_HTH_dom"/>
</dbReference>
<keyword evidence="1" id="KW-0238">DNA-binding</keyword>
<dbReference type="SUPFAM" id="SSF46955">
    <property type="entry name" value="Putative DNA-binding domain"/>
    <property type="match status" value="1"/>
</dbReference>
<dbReference type="Gene3D" id="1.10.1660.10">
    <property type="match status" value="1"/>
</dbReference>
<comment type="caution">
    <text evidence="3">The sequence shown here is derived from an EMBL/GenBank/DDBJ whole genome shotgun (WGS) entry which is preliminary data.</text>
</comment>
<dbReference type="OrthoDB" id="9791488at2"/>
<dbReference type="GO" id="GO:0003700">
    <property type="term" value="F:DNA-binding transcription factor activity"/>
    <property type="evidence" value="ECO:0007669"/>
    <property type="project" value="InterPro"/>
</dbReference>
<dbReference type="RefSeq" id="WP_138366724.1">
    <property type="nucleotide sequence ID" value="NZ_VCEJ01000004.1"/>
</dbReference>
<dbReference type="PANTHER" id="PTHR30204">
    <property type="entry name" value="REDOX-CYCLING DRUG-SENSING TRANSCRIPTIONAL ACTIVATOR SOXR"/>
    <property type="match status" value="1"/>
</dbReference>
<dbReference type="EMBL" id="VCEJ01000004">
    <property type="protein sequence ID" value="TLV01353.1"/>
    <property type="molecule type" value="Genomic_DNA"/>
</dbReference>
<dbReference type="InterPro" id="IPR047057">
    <property type="entry name" value="MerR_fam"/>
</dbReference>
<name>A0A5R9KYJ2_9BACT</name>
<dbReference type="PROSITE" id="PS50937">
    <property type="entry name" value="HTH_MERR_2"/>
    <property type="match status" value="1"/>
</dbReference>
<evidence type="ECO:0000256" key="1">
    <source>
        <dbReference type="ARBA" id="ARBA00023125"/>
    </source>
</evidence>
<organism evidence="3 4">
    <name type="scientific">Dyadobacter luticola</name>
    <dbReference type="NCBI Taxonomy" id="1979387"/>
    <lineage>
        <taxon>Bacteria</taxon>
        <taxon>Pseudomonadati</taxon>
        <taxon>Bacteroidota</taxon>
        <taxon>Cytophagia</taxon>
        <taxon>Cytophagales</taxon>
        <taxon>Spirosomataceae</taxon>
        <taxon>Dyadobacter</taxon>
    </lineage>
</organism>
<keyword evidence="4" id="KW-1185">Reference proteome</keyword>
<dbReference type="GO" id="GO:0003677">
    <property type="term" value="F:DNA binding"/>
    <property type="evidence" value="ECO:0007669"/>
    <property type="project" value="UniProtKB-KW"/>
</dbReference>
<gene>
    <name evidence="3" type="ORF">FEN17_18130</name>
</gene>
<dbReference type="Proteomes" id="UP000306402">
    <property type="component" value="Unassembled WGS sequence"/>
</dbReference>
<protein>
    <submittedName>
        <fullName evidence="3">MerR family transcriptional regulator</fullName>
    </submittedName>
</protein>
<dbReference type="AlphaFoldDB" id="A0A5R9KYJ2"/>
<evidence type="ECO:0000313" key="4">
    <source>
        <dbReference type="Proteomes" id="UP000306402"/>
    </source>
</evidence>
<proteinExistence type="predicted"/>
<evidence type="ECO:0000313" key="3">
    <source>
        <dbReference type="EMBL" id="TLV01353.1"/>
    </source>
</evidence>
<accession>A0A5R9KYJ2</accession>
<sequence>MLIGELSKQTGLSRDTIRFYEKQGLIAVGRKERRFNNYKEYSEHTLQRLFQIKRIKGFGFTLNETASFLDLIETNQASCQNVSEIISEKVSLIDQKIMQLIELRQLMQRSVDKCLQDCCSNAQEPNCPMLTTDFLS</sequence>
<reference evidence="3 4" key="1">
    <citation type="submission" date="2019-05" db="EMBL/GenBank/DDBJ databases">
        <authorList>
            <person name="Qu J.-H."/>
        </authorList>
    </citation>
    <scope>NUCLEOTIDE SEQUENCE [LARGE SCALE GENOMIC DNA]</scope>
    <source>
        <strain evidence="3 4">T17</strain>
    </source>
</reference>